<keyword evidence="3" id="KW-1185">Reference proteome</keyword>
<dbReference type="Pfam" id="PF23305">
    <property type="entry name" value="DUF7082"/>
    <property type="match status" value="1"/>
</dbReference>
<feature type="domain" description="DUF7082" evidence="1">
    <location>
        <begin position="286"/>
        <end position="402"/>
    </location>
</feature>
<dbReference type="InterPro" id="IPR055509">
    <property type="entry name" value="DUF7082"/>
</dbReference>
<reference evidence="2 3" key="1">
    <citation type="submission" date="2016-02" db="EMBL/GenBank/DDBJ databases">
        <title>Comparative genomic and transcriptomic foundation for Pichia pastoris.</title>
        <authorList>
            <person name="Love K.R."/>
            <person name="Shah K.A."/>
            <person name="Whittaker C.A."/>
            <person name="Wu J."/>
            <person name="Bartlett M.C."/>
            <person name="Ma D."/>
            <person name="Leeson R.L."/>
            <person name="Priest M."/>
            <person name="Young S.K."/>
            <person name="Love J.C."/>
        </authorList>
    </citation>
    <scope>NUCLEOTIDE SEQUENCE [LARGE SCALE GENOMIC DNA]</scope>
    <source>
        <strain evidence="2 3">ATCC 28485</strain>
    </source>
</reference>
<evidence type="ECO:0000313" key="2">
    <source>
        <dbReference type="EMBL" id="ANZ76802.1"/>
    </source>
</evidence>
<sequence length="432" mass="49473">MPQPLEQQQVALFLAMRPENIFNSESSALAYSTTPYSSSVHPVTDVNGSFLFNSDIPNDELFFVDSTTDTSFEHAIQCLLSYRMSPSSALPSVELPTTIASSTLLEVVVDSKRQECQLAQQNAIDNLNCFHNINMPAPRFLNYSSFPLVRGFCSAGKMKPPKKRPVPGTEYVSVHLELSNSSYEDMCLPKWNELELEDGRRIIRIEKRRQFNEIEASFSIVGSALENPHTRLAFDTDVDVLEVSCLICPIKKNRLDTEQSVLASSSNKEEHYMKLLRPDLKKNSSNCIERETETSVTHKFYITSVEVIKIVEFLTENRLIQDSKARRQERSCVRSNLKHFWSKYLVSSSSNTMSRGSKPAYQDDCIEELARRIRAYEVRRPRTVDKSVRILEWSKLRPALKRALQSYYVAVPLDKFETSFKKQIVTKCDYDL</sequence>
<evidence type="ECO:0000259" key="1">
    <source>
        <dbReference type="Pfam" id="PF23305"/>
    </source>
</evidence>
<evidence type="ECO:0000313" key="3">
    <source>
        <dbReference type="Proteomes" id="UP000094565"/>
    </source>
</evidence>
<dbReference type="OrthoDB" id="1751210at2759"/>
<dbReference type="AlphaFoldDB" id="A0A1B2JFN4"/>
<gene>
    <name evidence="2" type="ORF">ATY40_BA7504147</name>
</gene>
<dbReference type="Proteomes" id="UP000094565">
    <property type="component" value="Chromosome 3"/>
</dbReference>
<proteinExistence type="predicted"/>
<name>A0A1B2JFN4_PICPA</name>
<dbReference type="EMBL" id="CP014586">
    <property type="protein sequence ID" value="ANZ76802.1"/>
    <property type="molecule type" value="Genomic_DNA"/>
</dbReference>
<accession>A0A1B2JFN4</accession>
<organism evidence="2 3">
    <name type="scientific">Komagataella pastoris</name>
    <name type="common">Yeast</name>
    <name type="synonym">Pichia pastoris</name>
    <dbReference type="NCBI Taxonomy" id="4922"/>
    <lineage>
        <taxon>Eukaryota</taxon>
        <taxon>Fungi</taxon>
        <taxon>Dikarya</taxon>
        <taxon>Ascomycota</taxon>
        <taxon>Saccharomycotina</taxon>
        <taxon>Pichiomycetes</taxon>
        <taxon>Pichiales</taxon>
        <taxon>Pichiaceae</taxon>
        <taxon>Komagataella</taxon>
    </lineage>
</organism>
<protein>
    <submittedName>
        <fullName evidence="2">BA75_04147T0</fullName>
    </submittedName>
</protein>